<dbReference type="GO" id="GO:0005829">
    <property type="term" value="C:cytosol"/>
    <property type="evidence" value="ECO:0007669"/>
    <property type="project" value="TreeGrafter"/>
</dbReference>
<evidence type="ECO:0000256" key="1">
    <source>
        <dbReference type="ARBA" id="ARBA00000624"/>
    </source>
</evidence>
<reference evidence="19 20" key="1">
    <citation type="submission" date="2017-08" db="EMBL/GenBank/DDBJ databases">
        <authorList>
            <person name="de Groot N.N."/>
        </authorList>
    </citation>
    <scope>NUCLEOTIDE SEQUENCE [LARGE SCALE GENOMIC DNA]</scope>
    <source>
        <strain evidence="19 20">JC228</strain>
    </source>
</reference>
<evidence type="ECO:0000313" key="20">
    <source>
        <dbReference type="Proteomes" id="UP000219546"/>
    </source>
</evidence>
<evidence type="ECO:0000256" key="2">
    <source>
        <dbReference type="ARBA" id="ARBA00001936"/>
    </source>
</evidence>
<dbReference type="FunFam" id="3.40.718.10:FF:000028">
    <property type="entry name" value="3-isopropylmalate dehydrogenase"/>
    <property type="match status" value="1"/>
</dbReference>
<dbReference type="EMBL" id="OAOP01000005">
    <property type="protein sequence ID" value="SNX71360.1"/>
    <property type="molecule type" value="Genomic_DNA"/>
</dbReference>
<comment type="cofactor">
    <cofactor evidence="16 17">
        <name>Mg(2+)</name>
        <dbReference type="ChEBI" id="CHEBI:18420"/>
    </cofactor>
    <cofactor evidence="16 17">
        <name>Mn(2+)</name>
        <dbReference type="ChEBI" id="CHEBI:29035"/>
    </cofactor>
    <text evidence="16 17">Binds 1 Mg(2+) or Mn(2+) ion per subunit.</text>
</comment>
<evidence type="ECO:0000259" key="18">
    <source>
        <dbReference type="SMART" id="SM01329"/>
    </source>
</evidence>
<keyword evidence="12 16" id="KW-0560">Oxidoreductase</keyword>
<comment type="subcellular location">
    <subcellularLocation>
        <location evidence="3 16">Cytoplasm</location>
    </subcellularLocation>
</comment>
<feature type="binding site" evidence="16">
    <location>
        <position position="222"/>
    </location>
    <ligand>
        <name>substrate</name>
    </ligand>
</feature>
<dbReference type="PROSITE" id="PS00470">
    <property type="entry name" value="IDH_IMDH"/>
    <property type="match status" value="1"/>
</dbReference>
<dbReference type="InterPro" id="IPR024084">
    <property type="entry name" value="IsoPropMal-DH-like_dom"/>
</dbReference>
<gene>
    <name evidence="16" type="primary">leuB</name>
    <name evidence="19" type="ORF">SAMN05877753_105132</name>
</gene>
<dbReference type="PANTHER" id="PTHR42979">
    <property type="entry name" value="3-ISOPROPYLMALATE DEHYDROGENASE"/>
    <property type="match status" value="1"/>
</dbReference>
<dbReference type="AlphaFoldDB" id="A0A285CUW8"/>
<evidence type="ECO:0000256" key="6">
    <source>
        <dbReference type="ARBA" id="ARBA00011738"/>
    </source>
</evidence>
<keyword evidence="13 16" id="KW-0520">NAD</keyword>
<dbReference type="Proteomes" id="UP000219546">
    <property type="component" value="Unassembled WGS sequence"/>
</dbReference>
<dbReference type="NCBIfam" id="TIGR00169">
    <property type="entry name" value="leuB"/>
    <property type="match status" value="1"/>
</dbReference>
<dbReference type="EC" id="1.1.1.85" evidence="16"/>
<keyword evidence="11 16" id="KW-0460">Magnesium</keyword>
<keyword evidence="20" id="KW-1185">Reference proteome</keyword>
<evidence type="ECO:0000256" key="4">
    <source>
        <dbReference type="ARBA" id="ARBA00004762"/>
    </source>
</evidence>
<feature type="binding site" evidence="16">
    <location>
        <position position="250"/>
    </location>
    <ligand>
        <name>Mg(2+)</name>
        <dbReference type="ChEBI" id="CHEBI:18420"/>
    </ligand>
</feature>
<dbReference type="InterPro" id="IPR019818">
    <property type="entry name" value="IsoCit/isopropylmalate_DH_CS"/>
</dbReference>
<dbReference type="InterPro" id="IPR004429">
    <property type="entry name" value="Isopropylmalate_DH"/>
</dbReference>
<dbReference type="PANTHER" id="PTHR42979:SF1">
    <property type="entry name" value="3-ISOPROPYLMALATE DEHYDROGENASE"/>
    <property type="match status" value="1"/>
</dbReference>
<evidence type="ECO:0000256" key="8">
    <source>
        <dbReference type="ARBA" id="ARBA00022490"/>
    </source>
</evidence>
<evidence type="ECO:0000256" key="12">
    <source>
        <dbReference type="ARBA" id="ARBA00023002"/>
    </source>
</evidence>
<sequence>MKKKVAVLPGDGIGPEVMSGALEVLHAVGERFGHDFEVEQGDIGGVAIDLHGEPLPQTTLELCGQSDAILLGAVGGPKWKDVPVHLRPEKGLLDIRKELGLFANLRPVATFDSLLEASPLKRNVIENVDFVIVRELTGGIYFGKPSERRGKNKEIAVDTLTYDRSEIERVVHKAFQLASIRRKKLTSVDKANVLESSRMWHEVVDEVSHNYPEVEVEHLLVDAAAMKLIYQPKHFDVIVTENMFGDILSDEASMLTGSLGMLPSASLREDFLGLYEPVHGSAPDIAGQGKANPLAMILSVAMMLKYSFGLKQEAELIEHAVQEVLKAGYRTRDLGGDTGTNEMSQLVLHYLEEEQVSSAIMSVYL</sequence>
<evidence type="ECO:0000256" key="15">
    <source>
        <dbReference type="ARBA" id="ARBA00023577"/>
    </source>
</evidence>
<feature type="site" description="Important for catalysis" evidence="16">
    <location>
        <position position="141"/>
    </location>
</feature>
<dbReference type="OrthoDB" id="9806254at2"/>
<evidence type="ECO:0000256" key="9">
    <source>
        <dbReference type="ARBA" id="ARBA00022605"/>
    </source>
</evidence>
<evidence type="ECO:0000256" key="17">
    <source>
        <dbReference type="RuleBase" id="RU004445"/>
    </source>
</evidence>
<comment type="similarity">
    <text evidence="5 16">Belongs to the isocitrate and isopropylmalate dehydrogenases family. LeuB type 1 subfamily.</text>
</comment>
<evidence type="ECO:0000256" key="3">
    <source>
        <dbReference type="ARBA" id="ARBA00004496"/>
    </source>
</evidence>
<feature type="binding site" evidence="16">
    <location>
        <begin position="280"/>
        <end position="292"/>
    </location>
    <ligand>
        <name>NAD(+)</name>
        <dbReference type="ChEBI" id="CHEBI:57540"/>
    </ligand>
</feature>
<feature type="binding site" evidence="16">
    <location>
        <position position="106"/>
    </location>
    <ligand>
        <name>substrate</name>
    </ligand>
</feature>
<keyword evidence="10 16" id="KW-0479">Metal-binding</keyword>
<dbReference type="SUPFAM" id="SSF53659">
    <property type="entry name" value="Isocitrate/Isopropylmalate dehydrogenase-like"/>
    <property type="match status" value="1"/>
</dbReference>
<feature type="site" description="Important for catalysis" evidence="16">
    <location>
        <position position="190"/>
    </location>
</feature>
<feature type="binding site" evidence="16">
    <location>
        <position position="222"/>
    </location>
    <ligand>
        <name>Mg(2+)</name>
        <dbReference type="ChEBI" id="CHEBI:18420"/>
    </ligand>
</feature>
<dbReference type="GO" id="GO:0051287">
    <property type="term" value="F:NAD binding"/>
    <property type="evidence" value="ECO:0007669"/>
    <property type="project" value="InterPro"/>
</dbReference>
<dbReference type="UniPathway" id="UPA00048">
    <property type="reaction ID" value="UER00072"/>
</dbReference>
<dbReference type="GO" id="GO:0009098">
    <property type="term" value="P:L-leucine biosynthetic process"/>
    <property type="evidence" value="ECO:0007669"/>
    <property type="project" value="UniProtKB-UniRule"/>
</dbReference>
<proteinExistence type="inferred from homology"/>
<dbReference type="HAMAP" id="MF_01033">
    <property type="entry name" value="LeuB_type1"/>
    <property type="match status" value="1"/>
</dbReference>
<feature type="domain" description="Isopropylmalate dehydrogenase-like" evidence="18">
    <location>
        <begin position="4"/>
        <end position="347"/>
    </location>
</feature>
<evidence type="ECO:0000256" key="7">
    <source>
        <dbReference type="ARBA" id="ARBA00022430"/>
    </source>
</evidence>
<evidence type="ECO:0000256" key="13">
    <source>
        <dbReference type="ARBA" id="ARBA00023027"/>
    </source>
</evidence>
<dbReference type="SMART" id="SM01329">
    <property type="entry name" value="Iso_dh"/>
    <property type="match status" value="1"/>
</dbReference>
<keyword evidence="7 16" id="KW-0432">Leucine biosynthesis</keyword>
<protein>
    <recommendedName>
        <fullName evidence="16">3-isopropylmalate dehydrogenase</fullName>
        <ecNumber evidence="16">1.1.1.85</ecNumber>
    </recommendedName>
    <alternativeName>
        <fullName evidence="16">3-IPM-DH</fullName>
    </alternativeName>
    <alternativeName>
        <fullName evidence="16">Beta-IPM dehydrogenase</fullName>
        <shortName evidence="16">IMDH</shortName>
    </alternativeName>
</protein>
<feature type="binding site" evidence="16">
    <location>
        <position position="134"/>
    </location>
    <ligand>
        <name>substrate</name>
    </ligand>
</feature>
<dbReference type="Gene3D" id="3.40.718.10">
    <property type="entry name" value="Isopropylmalate Dehydrogenase"/>
    <property type="match status" value="1"/>
</dbReference>
<keyword evidence="9 16" id="KW-0028">Amino-acid biosynthesis</keyword>
<evidence type="ECO:0000256" key="16">
    <source>
        <dbReference type="HAMAP-Rule" id="MF_01033"/>
    </source>
</evidence>
<comment type="subunit">
    <text evidence="6 16 17">Homodimer.</text>
</comment>
<comment type="pathway">
    <text evidence="4 16 17">Amino-acid biosynthesis; L-leucine biosynthesis; L-leucine from 3-methyl-2-oxobutanoate: step 3/4.</text>
</comment>
<organism evidence="19 20">
    <name type="scientific">Bacillus oleivorans</name>
    <dbReference type="NCBI Taxonomy" id="1448271"/>
    <lineage>
        <taxon>Bacteria</taxon>
        <taxon>Bacillati</taxon>
        <taxon>Bacillota</taxon>
        <taxon>Bacilli</taxon>
        <taxon>Bacillales</taxon>
        <taxon>Bacillaceae</taxon>
        <taxon>Bacillus</taxon>
    </lineage>
</organism>
<evidence type="ECO:0000313" key="19">
    <source>
        <dbReference type="EMBL" id="SNX71360.1"/>
    </source>
</evidence>
<evidence type="ECO:0000256" key="11">
    <source>
        <dbReference type="ARBA" id="ARBA00022842"/>
    </source>
</evidence>
<comment type="function">
    <text evidence="15 16 17">Catalyzes the oxidation of 3-carboxy-2-hydroxy-4-methylpentanoate (3-isopropylmalate) to 3-carboxy-4-methyl-2-oxopentanoate. The product decarboxylates to 4-methyl-2 oxopentanoate.</text>
</comment>
<feature type="binding site" evidence="16">
    <location>
        <position position="246"/>
    </location>
    <ligand>
        <name>Mg(2+)</name>
        <dbReference type="ChEBI" id="CHEBI:18420"/>
    </ligand>
</feature>
<dbReference type="Pfam" id="PF00180">
    <property type="entry name" value="Iso_dh"/>
    <property type="match status" value="1"/>
</dbReference>
<evidence type="ECO:0000256" key="5">
    <source>
        <dbReference type="ARBA" id="ARBA00008319"/>
    </source>
</evidence>
<feature type="binding site" evidence="16">
    <location>
        <position position="96"/>
    </location>
    <ligand>
        <name>substrate</name>
    </ligand>
</feature>
<comment type="cofactor">
    <cofactor evidence="2">
        <name>Mn(2+)</name>
        <dbReference type="ChEBI" id="CHEBI:29035"/>
    </cofactor>
</comment>
<keyword evidence="16" id="KW-0464">Manganese</keyword>
<evidence type="ECO:0000256" key="10">
    <source>
        <dbReference type="ARBA" id="ARBA00022723"/>
    </source>
</evidence>
<accession>A0A285CUW8</accession>
<comment type="catalytic activity">
    <reaction evidence="1 16 17">
        <text>(2R,3S)-3-isopropylmalate + NAD(+) = 4-methyl-2-oxopentanoate + CO2 + NADH</text>
        <dbReference type="Rhea" id="RHEA:32271"/>
        <dbReference type="ChEBI" id="CHEBI:16526"/>
        <dbReference type="ChEBI" id="CHEBI:17865"/>
        <dbReference type="ChEBI" id="CHEBI:35121"/>
        <dbReference type="ChEBI" id="CHEBI:57540"/>
        <dbReference type="ChEBI" id="CHEBI:57945"/>
        <dbReference type="EC" id="1.1.1.85"/>
    </reaction>
</comment>
<feature type="binding site" evidence="16">
    <location>
        <begin position="76"/>
        <end position="89"/>
    </location>
    <ligand>
        <name>NAD(+)</name>
        <dbReference type="ChEBI" id="CHEBI:57540"/>
    </ligand>
</feature>
<dbReference type="GO" id="GO:0000287">
    <property type="term" value="F:magnesium ion binding"/>
    <property type="evidence" value="ECO:0007669"/>
    <property type="project" value="InterPro"/>
</dbReference>
<dbReference type="GO" id="GO:0003862">
    <property type="term" value="F:3-isopropylmalate dehydrogenase activity"/>
    <property type="evidence" value="ECO:0007669"/>
    <property type="project" value="UniProtKB-UniRule"/>
</dbReference>
<name>A0A285CUW8_9BACI</name>
<evidence type="ECO:0000256" key="14">
    <source>
        <dbReference type="ARBA" id="ARBA00023304"/>
    </source>
</evidence>
<keyword evidence="8 16" id="KW-0963">Cytoplasm</keyword>
<dbReference type="RefSeq" id="WP_097158945.1">
    <property type="nucleotide sequence ID" value="NZ_JBEPMQ010000004.1"/>
</dbReference>
<keyword evidence="14 16" id="KW-0100">Branched-chain amino acid biosynthesis</keyword>